<dbReference type="EMBL" id="CP074133">
    <property type="protein sequence ID" value="QUX25942.1"/>
    <property type="molecule type" value="Genomic_DNA"/>
</dbReference>
<keyword evidence="2" id="KW-1185">Reference proteome</keyword>
<protein>
    <submittedName>
        <fullName evidence="1">ADP-ribosylation/crystallin J1</fullName>
    </submittedName>
</protein>
<organism evidence="1 2">
    <name type="scientific">Nocardiopsis changdeensis</name>
    <dbReference type="NCBI Taxonomy" id="2831969"/>
    <lineage>
        <taxon>Bacteria</taxon>
        <taxon>Bacillati</taxon>
        <taxon>Actinomycetota</taxon>
        <taxon>Actinomycetes</taxon>
        <taxon>Streptosporangiales</taxon>
        <taxon>Nocardiopsidaceae</taxon>
        <taxon>Nocardiopsis</taxon>
    </lineage>
</organism>
<dbReference type="Proteomes" id="UP000676079">
    <property type="component" value="Chromosome"/>
</dbReference>
<sequence>MAGVMTLWRPTGPEELDLVRASGWREWPPRLPDQPIFYPVLNEDYAARIAREWNLPRSGAGYVTRFDVDADFAARYPVRQAGGRTILELWVPAEELEEFNAHLVGPIRLVLSFLPEHPEGLRHDGDGTAS</sequence>
<accession>A0ABX8BXV4</accession>
<proteinExistence type="predicted"/>
<name>A0ABX8BXV4_9ACTN</name>
<gene>
    <name evidence="1" type="ORF">KGD84_13685</name>
</gene>
<reference evidence="1 2" key="1">
    <citation type="submission" date="2021-05" db="EMBL/GenBank/DDBJ databases">
        <title>Direct Submission.</title>
        <authorList>
            <person name="Li K."/>
            <person name="Gao J."/>
        </authorList>
    </citation>
    <scope>NUCLEOTIDE SEQUENCE [LARGE SCALE GENOMIC DNA]</scope>
    <source>
        <strain evidence="1 2">Mg02</strain>
    </source>
</reference>
<evidence type="ECO:0000313" key="1">
    <source>
        <dbReference type="EMBL" id="QUX25942.1"/>
    </source>
</evidence>
<evidence type="ECO:0000313" key="2">
    <source>
        <dbReference type="Proteomes" id="UP000676079"/>
    </source>
</evidence>